<name>A0A917F4S2_9ACTN</name>
<evidence type="ECO:0000259" key="1">
    <source>
        <dbReference type="PROSITE" id="PS51725"/>
    </source>
</evidence>
<dbReference type="SUPFAM" id="SSF54909">
    <property type="entry name" value="Dimeric alpha+beta barrel"/>
    <property type="match status" value="1"/>
</dbReference>
<sequence>MPECVAVITEHALLPVVPGREGEFEAAMQRAAPLVAASPGFVRLSVTRGVESPSTYLLVVEWERLEDHTEGFRRSAAYEDWRALLHEFYDPFPVVEHFAPVLDVRA</sequence>
<dbReference type="AlphaFoldDB" id="A0A917F4S2"/>
<accession>A0A917F4S2</accession>
<gene>
    <name evidence="2" type="primary">yczJ</name>
    <name evidence="2" type="ORF">GCM10011519_22610</name>
</gene>
<reference evidence="2" key="2">
    <citation type="submission" date="2020-09" db="EMBL/GenBank/DDBJ databases">
        <authorList>
            <person name="Sun Q."/>
            <person name="Zhou Y."/>
        </authorList>
    </citation>
    <scope>NUCLEOTIDE SEQUENCE</scope>
    <source>
        <strain evidence="2">CGMCC 1.16067</strain>
    </source>
</reference>
<dbReference type="InterPro" id="IPR007138">
    <property type="entry name" value="ABM_dom"/>
</dbReference>
<dbReference type="Gene3D" id="3.30.70.100">
    <property type="match status" value="1"/>
</dbReference>
<protein>
    <recommendedName>
        <fullName evidence="1">ABM domain-containing protein</fullName>
    </recommendedName>
</protein>
<reference evidence="2" key="1">
    <citation type="journal article" date="2014" name="Int. J. Syst. Evol. Microbiol.">
        <title>Complete genome sequence of Corynebacterium casei LMG S-19264T (=DSM 44701T), isolated from a smear-ripened cheese.</title>
        <authorList>
            <consortium name="US DOE Joint Genome Institute (JGI-PGF)"/>
            <person name="Walter F."/>
            <person name="Albersmeier A."/>
            <person name="Kalinowski J."/>
            <person name="Ruckert C."/>
        </authorList>
    </citation>
    <scope>NUCLEOTIDE SEQUENCE</scope>
    <source>
        <strain evidence="2">CGMCC 1.16067</strain>
    </source>
</reference>
<organism evidence="2 3">
    <name type="scientific">Marmoricola endophyticus</name>
    <dbReference type="NCBI Taxonomy" id="2040280"/>
    <lineage>
        <taxon>Bacteria</taxon>
        <taxon>Bacillati</taxon>
        <taxon>Actinomycetota</taxon>
        <taxon>Actinomycetes</taxon>
        <taxon>Propionibacteriales</taxon>
        <taxon>Nocardioidaceae</taxon>
        <taxon>Marmoricola</taxon>
    </lineage>
</organism>
<keyword evidence="3" id="KW-1185">Reference proteome</keyword>
<comment type="caution">
    <text evidence="2">The sequence shown here is derived from an EMBL/GenBank/DDBJ whole genome shotgun (WGS) entry which is preliminary data.</text>
</comment>
<evidence type="ECO:0000313" key="2">
    <source>
        <dbReference type="EMBL" id="GGF48104.1"/>
    </source>
</evidence>
<dbReference type="Pfam" id="PF03992">
    <property type="entry name" value="ABM"/>
    <property type="match status" value="1"/>
</dbReference>
<dbReference type="PROSITE" id="PS51725">
    <property type="entry name" value="ABM"/>
    <property type="match status" value="1"/>
</dbReference>
<evidence type="ECO:0000313" key="3">
    <source>
        <dbReference type="Proteomes" id="UP000649179"/>
    </source>
</evidence>
<dbReference type="EMBL" id="BMKQ01000001">
    <property type="protein sequence ID" value="GGF48104.1"/>
    <property type="molecule type" value="Genomic_DNA"/>
</dbReference>
<feature type="domain" description="ABM" evidence="1">
    <location>
        <begin position="8"/>
        <end position="98"/>
    </location>
</feature>
<dbReference type="InterPro" id="IPR011008">
    <property type="entry name" value="Dimeric_a/b-barrel"/>
</dbReference>
<dbReference type="Proteomes" id="UP000649179">
    <property type="component" value="Unassembled WGS sequence"/>
</dbReference>
<proteinExistence type="predicted"/>